<dbReference type="PANTHER" id="PTHR11229">
    <property type="entry name" value="50S RIBOSOMAL PROTEIN L3"/>
    <property type="match status" value="1"/>
</dbReference>
<dbReference type="InterPro" id="IPR019927">
    <property type="entry name" value="Ribosomal_uL3_bac/org-type"/>
</dbReference>
<name>A0A7N0UXE8_KALFE</name>
<evidence type="ECO:0000256" key="2">
    <source>
        <dbReference type="ARBA" id="ARBA00022980"/>
    </source>
</evidence>
<dbReference type="Proteomes" id="UP000594263">
    <property type="component" value="Unplaced"/>
</dbReference>
<evidence type="ECO:0000256" key="4">
    <source>
        <dbReference type="ARBA" id="ARBA00035209"/>
    </source>
</evidence>
<dbReference type="AlphaFoldDB" id="A0A7N0UXE8"/>
<dbReference type="Pfam" id="PF00297">
    <property type="entry name" value="Ribosomal_L3"/>
    <property type="match status" value="1"/>
</dbReference>
<organism evidence="5 6">
    <name type="scientific">Kalanchoe fedtschenkoi</name>
    <name type="common">Lavender scallops</name>
    <name type="synonym">South American air plant</name>
    <dbReference type="NCBI Taxonomy" id="63787"/>
    <lineage>
        <taxon>Eukaryota</taxon>
        <taxon>Viridiplantae</taxon>
        <taxon>Streptophyta</taxon>
        <taxon>Embryophyta</taxon>
        <taxon>Tracheophyta</taxon>
        <taxon>Spermatophyta</taxon>
        <taxon>Magnoliopsida</taxon>
        <taxon>eudicotyledons</taxon>
        <taxon>Gunneridae</taxon>
        <taxon>Pentapetalae</taxon>
        <taxon>Saxifragales</taxon>
        <taxon>Crassulaceae</taxon>
        <taxon>Kalanchoe</taxon>
    </lineage>
</organism>
<evidence type="ECO:0000256" key="3">
    <source>
        <dbReference type="ARBA" id="ARBA00023274"/>
    </source>
</evidence>
<protein>
    <recommendedName>
        <fullName evidence="4">Large ribosomal subunit protein uL3m</fullName>
    </recommendedName>
</protein>
<dbReference type="SUPFAM" id="SSF50447">
    <property type="entry name" value="Translation proteins"/>
    <property type="match status" value="1"/>
</dbReference>
<accession>A0A7N0UXE8</accession>
<dbReference type="Gramene" id="Kaladp0091s0066.1.v1.1">
    <property type="protein sequence ID" value="Kaladp0091s0066.1.v1.1"/>
    <property type="gene ID" value="Kaladp0091s0066.v1.1"/>
</dbReference>
<keyword evidence="6" id="KW-1185">Reference proteome</keyword>
<dbReference type="PANTHER" id="PTHR11229:SF8">
    <property type="entry name" value="LARGE RIBOSOMAL SUBUNIT PROTEIN UL3M"/>
    <property type="match status" value="1"/>
</dbReference>
<evidence type="ECO:0000313" key="6">
    <source>
        <dbReference type="Proteomes" id="UP000594263"/>
    </source>
</evidence>
<dbReference type="GO" id="GO:0005762">
    <property type="term" value="C:mitochondrial large ribosomal subunit"/>
    <property type="evidence" value="ECO:0007669"/>
    <property type="project" value="TreeGrafter"/>
</dbReference>
<comment type="similarity">
    <text evidence="1">Belongs to the universal ribosomal protein uL3 family.</text>
</comment>
<dbReference type="Gene3D" id="2.40.30.10">
    <property type="entry name" value="Translation factors"/>
    <property type="match status" value="1"/>
</dbReference>
<dbReference type="InterPro" id="IPR000597">
    <property type="entry name" value="Ribosomal_uL3"/>
</dbReference>
<keyword evidence="3" id="KW-0687">Ribonucleoprotein</keyword>
<dbReference type="EnsemblPlants" id="Kaladp0091s0066.1.v1.1">
    <property type="protein sequence ID" value="Kaladp0091s0066.1.v1.1"/>
    <property type="gene ID" value="Kaladp0091s0066.v1.1"/>
</dbReference>
<keyword evidence="2" id="KW-0689">Ribosomal protein</keyword>
<dbReference type="GO" id="GO:0006412">
    <property type="term" value="P:translation"/>
    <property type="evidence" value="ECO:0007669"/>
    <property type="project" value="InterPro"/>
</dbReference>
<sequence>METKESRRRSAIEDATEGWGSDDYHGHIILGCNISCGSLICWNPETWNLFFGFTFKNTYVNIEFDEVLGPSNNSLVRIPNQNSTITHICYRNNNALFTDIYLYVHLSGGCVGGSGTEGRARLCRKDDPAVAAAQDPGRTDYATRSVAIDVSGITRGHGFQGVIKRYGFSGGPASHGASLSHISGGSTGQRDTSGRVFKGRKMAGRMGGRQRTVKNVWIYKIDPARNLMWVRGQVLGAQGNFVFIGDAFYKKPDISTLPFPTYLPLEDEDISQLEPLVDDLGDADPFLATE</sequence>
<reference evidence="5" key="1">
    <citation type="submission" date="2021-01" db="UniProtKB">
        <authorList>
            <consortium name="EnsemblPlants"/>
        </authorList>
    </citation>
    <scope>IDENTIFICATION</scope>
</reference>
<dbReference type="GO" id="GO:0003735">
    <property type="term" value="F:structural constituent of ribosome"/>
    <property type="evidence" value="ECO:0007669"/>
    <property type="project" value="InterPro"/>
</dbReference>
<proteinExistence type="inferred from homology"/>
<evidence type="ECO:0000256" key="1">
    <source>
        <dbReference type="ARBA" id="ARBA00006540"/>
    </source>
</evidence>
<dbReference type="InterPro" id="IPR009000">
    <property type="entry name" value="Transl_B-barrel_sf"/>
</dbReference>
<evidence type="ECO:0000313" key="5">
    <source>
        <dbReference type="EnsemblPlants" id="Kaladp0091s0066.1.v1.1"/>
    </source>
</evidence>
<dbReference type="FunFam" id="2.40.30.10:FF:000004">
    <property type="entry name" value="50S ribosomal protein L3"/>
    <property type="match status" value="1"/>
</dbReference>